<dbReference type="RefSeq" id="WP_349244773.1">
    <property type="nucleotide sequence ID" value="NZ_JASCXX010000010.1"/>
</dbReference>
<keyword evidence="2" id="KW-0378">Hydrolase</keyword>
<dbReference type="InterPro" id="IPR003615">
    <property type="entry name" value="HNH_nuc"/>
</dbReference>
<keyword evidence="2" id="KW-0255">Endonuclease</keyword>
<dbReference type="SMART" id="SM00507">
    <property type="entry name" value="HNHc"/>
    <property type="match status" value="1"/>
</dbReference>
<dbReference type="Gene3D" id="1.10.30.50">
    <property type="match status" value="1"/>
</dbReference>
<keyword evidence="2" id="KW-0540">Nuclease</keyword>
<dbReference type="Pfam" id="PF14279">
    <property type="entry name" value="HNH_5"/>
    <property type="match status" value="1"/>
</dbReference>
<name>A0AAW6TXP5_9BACT</name>
<dbReference type="InterPro" id="IPR052892">
    <property type="entry name" value="NA-targeting_endonuclease"/>
</dbReference>
<dbReference type="InterPro" id="IPR029471">
    <property type="entry name" value="HNH_5"/>
</dbReference>
<accession>A0AAW6TXP5</accession>
<reference evidence="2" key="1">
    <citation type="submission" date="2023-05" db="EMBL/GenBank/DDBJ databases">
        <title>Anaerotaeda fermentans gen. nov., sp. nov., a novel anaerobic planctomycete of the new family within the order Sedimentisphaerales isolated from Taman Peninsula, Russia.</title>
        <authorList>
            <person name="Khomyakova M.A."/>
            <person name="Merkel A.Y."/>
            <person name="Slobodkin A.I."/>
        </authorList>
    </citation>
    <scope>NUCLEOTIDE SEQUENCE</scope>
    <source>
        <strain evidence="2">M17dextr</strain>
    </source>
</reference>
<dbReference type="EMBL" id="JASCXX010000010">
    <property type="protein sequence ID" value="MDI6449365.1"/>
    <property type="molecule type" value="Genomic_DNA"/>
</dbReference>
<sequence length="210" mass="24621">MSYESQSGLNCSVLVLNKHYMAIRIIGVKRAFSLLCRDLAEVVSLEQGSYANYDFRSWCEVSQFRRRFEPDGHDWIATVNFYVAVPRIIRLLFYDRLPRNDVKFNRRNIFARDRNRCQYCGKHFPTTELSLDHVVPRSLGGKATWENIVCACTRCNVRKGGRTPKQAGMDLFRQPAKPRHNALVHVHLGHARYRSWKQFLDHAYWSVELK</sequence>
<gene>
    <name evidence="2" type="ORF">QJ522_09960</name>
</gene>
<protein>
    <submittedName>
        <fullName evidence="2">HNH endonuclease</fullName>
    </submittedName>
</protein>
<dbReference type="Proteomes" id="UP001431776">
    <property type="component" value="Unassembled WGS sequence"/>
</dbReference>
<evidence type="ECO:0000313" key="2">
    <source>
        <dbReference type="EMBL" id="MDI6449365.1"/>
    </source>
</evidence>
<evidence type="ECO:0000259" key="1">
    <source>
        <dbReference type="SMART" id="SM00507"/>
    </source>
</evidence>
<dbReference type="PANTHER" id="PTHR33877:SF2">
    <property type="entry name" value="OS07G0170200 PROTEIN"/>
    <property type="match status" value="1"/>
</dbReference>
<dbReference type="PANTHER" id="PTHR33877">
    <property type="entry name" value="SLL1193 PROTEIN"/>
    <property type="match status" value="1"/>
</dbReference>
<organism evidence="2 3">
    <name type="scientific">Anaerobaca lacustris</name>
    <dbReference type="NCBI Taxonomy" id="3044600"/>
    <lineage>
        <taxon>Bacteria</taxon>
        <taxon>Pseudomonadati</taxon>
        <taxon>Planctomycetota</taxon>
        <taxon>Phycisphaerae</taxon>
        <taxon>Sedimentisphaerales</taxon>
        <taxon>Anaerobacaceae</taxon>
        <taxon>Anaerobaca</taxon>
    </lineage>
</organism>
<keyword evidence="3" id="KW-1185">Reference proteome</keyword>
<proteinExistence type="predicted"/>
<dbReference type="AlphaFoldDB" id="A0AAW6TXP5"/>
<dbReference type="CDD" id="cd00085">
    <property type="entry name" value="HNHc"/>
    <property type="match status" value="1"/>
</dbReference>
<evidence type="ECO:0000313" key="3">
    <source>
        <dbReference type="Proteomes" id="UP001431776"/>
    </source>
</evidence>
<comment type="caution">
    <text evidence="2">The sequence shown here is derived from an EMBL/GenBank/DDBJ whole genome shotgun (WGS) entry which is preliminary data.</text>
</comment>
<feature type="domain" description="HNH nuclease" evidence="1">
    <location>
        <begin position="104"/>
        <end position="157"/>
    </location>
</feature>
<dbReference type="GO" id="GO:0004519">
    <property type="term" value="F:endonuclease activity"/>
    <property type="evidence" value="ECO:0007669"/>
    <property type="project" value="UniProtKB-KW"/>
</dbReference>